<feature type="region of interest" description="Disordered" evidence="2">
    <location>
        <begin position="1"/>
        <end position="114"/>
    </location>
</feature>
<reference evidence="3" key="1">
    <citation type="submission" date="2023-11" db="EMBL/GenBank/DDBJ databases">
        <authorList>
            <person name="De Vega J J."/>
            <person name="De Vega J J."/>
        </authorList>
    </citation>
    <scope>NUCLEOTIDE SEQUENCE</scope>
</reference>
<feature type="coiled-coil region" evidence="1">
    <location>
        <begin position="190"/>
        <end position="217"/>
    </location>
</feature>
<feature type="compositionally biased region" description="Basic and acidic residues" evidence="2">
    <location>
        <begin position="1"/>
        <end position="12"/>
    </location>
</feature>
<evidence type="ECO:0000256" key="1">
    <source>
        <dbReference type="SAM" id="Coils"/>
    </source>
</evidence>
<evidence type="ECO:0000313" key="3">
    <source>
        <dbReference type="EMBL" id="CAK5283699.1"/>
    </source>
</evidence>
<accession>A0AAD2HYV0</accession>
<dbReference type="AlphaFoldDB" id="A0AAD2HYV0"/>
<sequence>MTNPDKIWKATLEEPSGQASAGPASGGIGGEDQCPTGKRGGADERKASGTSLYGSRPHPRGEGRSRGGGTACGDSREMARGRRKRADVGMDGDEDRRRRRRLGDRQVSRHGSAERAQWVTCMVTCPRSTVSPDTDAAALKKLKRIDAGKHRRAPRHQPSSSRKKMSWIWTVPGAGEGEEESLHDSIRVEWTRAKARKERWEEEVKLIREEMRRVLRSLAWEVSTWQQRAVMERSDLDPVTAMGASAYAAKQASLYARLSVHFKNRFSMSLGEAARYAESTDVDYEGVPRLFQE</sequence>
<proteinExistence type="predicted"/>
<protein>
    <submittedName>
        <fullName evidence="3">Uncharacterized protein</fullName>
    </submittedName>
</protein>
<keyword evidence="1" id="KW-0175">Coiled coil</keyword>
<keyword evidence="4" id="KW-1185">Reference proteome</keyword>
<evidence type="ECO:0000313" key="4">
    <source>
        <dbReference type="Proteomes" id="UP001295794"/>
    </source>
</evidence>
<feature type="region of interest" description="Disordered" evidence="2">
    <location>
        <begin position="143"/>
        <end position="164"/>
    </location>
</feature>
<organism evidence="3 4">
    <name type="scientific">Mycena citricolor</name>
    <dbReference type="NCBI Taxonomy" id="2018698"/>
    <lineage>
        <taxon>Eukaryota</taxon>
        <taxon>Fungi</taxon>
        <taxon>Dikarya</taxon>
        <taxon>Basidiomycota</taxon>
        <taxon>Agaricomycotina</taxon>
        <taxon>Agaricomycetes</taxon>
        <taxon>Agaricomycetidae</taxon>
        <taxon>Agaricales</taxon>
        <taxon>Marasmiineae</taxon>
        <taxon>Mycenaceae</taxon>
        <taxon>Mycena</taxon>
    </lineage>
</organism>
<feature type="compositionally biased region" description="Basic residues" evidence="2">
    <location>
        <begin position="149"/>
        <end position="164"/>
    </location>
</feature>
<gene>
    <name evidence="3" type="ORF">MYCIT1_LOCUS36436</name>
</gene>
<dbReference type="Proteomes" id="UP001295794">
    <property type="component" value="Unassembled WGS sequence"/>
</dbReference>
<dbReference type="EMBL" id="CAVNYO010000472">
    <property type="protein sequence ID" value="CAK5283699.1"/>
    <property type="molecule type" value="Genomic_DNA"/>
</dbReference>
<name>A0AAD2HYV0_9AGAR</name>
<feature type="compositionally biased region" description="Basic and acidic residues" evidence="2">
    <location>
        <begin position="103"/>
        <end position="113"/>
    </location>
</feature>
<evidence type="ECO:0000256" key="2">
    <source>
        <dbReference type="SAM" id="MobiDB-lite"/>
    </source>
</evidence>
<comment type="caution">
    <text evidence="3">The sequence shown here is derived from an EMBL/GenBank/DDBJ whole genome shotgun (WGS) entry which is preliminary data.</text>
</comment>